<feature type="active site" description="Charge relay system" evidence="5 6">
    <location>
        <position position="217"/>
    </location>
</feature>
<dbReference type="InterPro" id="IPR000209">
    <property type="entry name" value="Peptidase_S8/S53_dom"/>
</dbReference>
<dbReference type="EMBL" id="DVOS01000055">
    <property type="protein sequence ID" value="HIV23543.1"/>
    <property type="molecule type" value="Genomic_DNA"/>
</dbReference>
<accession>A0A9D1P0W6</accession>
<evidence type="ECO:0000313" key="10">
    <source>
        <dbReference type="EMBL" id="HIV23543.1"/>
    </source>
</evidence>
<comment type="caution">
    <text evidence="10">The sequence shown here is derived from an EMBL/GenBank/DDBJ whole genome shotgun (WGS) entry which is preliminary data.</text>
</comment>
<dbReference type="SUPFAM" id="SSF52743">
    <property type="entry name" value="Subtilisin-like"/>
    <property type="match status" value="1"/>
</dbReference>
<dbReference type="CDD" id="cd07478">
    <property type="entry name" value="Peptidases_S8_CspA-like"/>
    <property type="match status" value="1"/>
</dbReference>
<proteinExistence type="inferred from homology"/>
<evidence type="ECO:0000256" key="5">
    <source>
        <dbReference type="PIRSR" id="PIRSR615500-1"/>
    </source>
</evidence>
<keyword evidence="3 6" id="KW-0378">Hydrolase</keyword>
<gene>
    <name evidence="10" type="ORF">IAC80_06350</name>
</gene>
<evidence type="ECO:0000256" key="3">
    <source>
        <dbReference type="ARBA" id="ARBA00022801"/>
    </source>
</evidence>
<dbReference type="InterPro" id="IPR050131">
    <property type="entry name" value="Peptidase_S8_subtilisin-like"/>
</dbReference>
<dbReference type="Gene3D" id="3.30.70.2980">
    <property type="match status" value="1"/>
</dbReference>
<dbReference type="PANTHER" id="PTHR43806:SF11">
    <property type="entry name" value="CEREVISIN-RELATED"/>
    <property type="match status" value="1"/>
</dbReference>
<dbReference type="InterPro" id="IPR015500">
    <property type="entry name" value="Peptidase_S8_subtilisin-rel"/>
</dbReference>
<dbReference type="PANTHER" id="PTHR43806">
    <property type="entry name" value="PEPTIDASE S8"/>
    <property type="match status" value="1"/>
</dbReference>
<evidence type="ECO:0000256" key="6">
    <source>
        <dbReference type="PROSITE-ProRule" id="PRU01240"/>
    </source>
</evidence>
<dbReference type="GO" id="GO:0004252">
    <property type="term" value="F:serine-type endopeptidase activity"/>
    <property type="evidence" value="ECO:0007669"/>
    <property type="project" value="UniProtKB-UniRule"/>
</dbReference>
<evidence type="ECO:0000256" key="7">
    <source>
        <dbReference type="RuleBase" id="RU003355"/>
    </source>
</evidence>
<dbReference type="Gene3D" id="2.60.120.1290">
    <property type="match status" value="1"/>
</dbReference>
<dbReference type="Pfam" id="PF18425">
    <property type="entry name" value="CspB_prodomain"/>
    <property type="match status" value="1"/>
</dbReference>
<evidence type="ECO:0000256" key="2">
    <source>
        <dbReference type="ARBA" id="ARBA00022670"/>
    </source>
</evidence>
<dbReference type="InterPro" id="IPR023828">
    <property type="entry name" value="Peptidase_S8_Ser-AS"/>
</dbReference>
<dbReference type="Pfam" id="PF00082">
    <property type="entry name" value="Peptidase_S8"/>
    <property type="match status" value="2"/>
</dbReference>
<protein>
    <submittedName>
        <fullName evidence="10">S8 family serine peptidase</fullName>
    </submittedName>
</protein>
<feature type="active site" description="Charge relay system" evidence="5 6">
    <location>
        <position position="540"/>
    </location>
</feature>
<name>A0A9D1P0W6_9FIRM</name>
<keyword evidence="2 6" id="KW-0645">Protease</keyword>
<dbReference type="InterPro" id="IPR041365">
    <property type="entry name" value="CspB_prodomain"/>
</dbReference>
<dbReference type="Gene3D" id="3.40.50.200">
    <property type="entry name" value="Peptidase S8/S53 domain"/>
    <property type="match status" value="1"/>
</dbReference>
<reference evidence="10" key="1">
    <citation type="submission" date="2020-10" db="EMBL/GenBank/DDBJ databases">
        <authorList>
            <person name="Gilroy R."/>
        </authorList>
    </citation>
    <scope>NUCLEOTIDE SEQUENCE</scope>
    <source>
        <strain evidence="10">ChiBcec6-7307</strain>
    </source>
</reference>
<evidence type="ECO:0000256" key="1">
    <source>
        <dbReference type="ARBA" id="ARBA00011073"/>
    </source>
</evidence>
<keyword evidence="4 6" id="KW-0720">Serine protease</keyword>
<evidence type="ECO:0000313" key="11">
    <source>
        <dbReference type="Proteomes" id="UP000886889"/>
    </source>
</evidence>
<evidence type="ECO:0000256" key="4">
    <source>
        <dbReference type="ARBA" id="ARBA00022825"/>
    </source>
</evidence>
<dbReference type="Proteomes" id="UP000886889">
    <property type="component" value="Unassembled WGS sequence"/>
</dbReference>
<reference evidence="10" key="2">
    <citation type="journal article" date="2021" name="PeerJ">
        <title>Extensive microbial diversity within the chicken gut microbiome revealed by metagenomics and culture.</title>
        <authorList>
            <person name="Gilroy R."/>
            <person name="Ravi A."/>
            <person name="Getino M."/>
            <person name="Pursley I."/>
            <person name="Horton D.L."/>
            <person name="Alikhan N.F."/>
            <person name="Baker D."/>
            <person name="Gharbi K."/>
            <person name="Hall N."/>
            <person name="Watson M."/>
            <person name="Adriaenssens E.M."/>
            <person name="Foster-Nyarko E."/>
            <person name="Jarju S."/>
            <person name="Secka A."/>
            <person name="Antonio M."/>
            <person name="Oren A."/>
            <person name="Chaudhuri R.R."/>
            <person name="La Ragione R."/>
            <person name="Hildebrand F."/>
            <person name="Pallen M.J."/>
        </authorList>
    </citation>
    <scope>NUCLEOTIDE SEQUENCE</scope>
    <source>
        <strain evidence="10">ChiBcec6-7307</strain>
    </source>
</reference>
<feature type="domain" description="Peptidase S8/S53" evidence="8">
    <location>
        <begin position="137"/>
        <end position="332"/>
    </location>
</feature>
<dbReference type="PROSITE" id="PS00136">
    <property type="entry name" value="SUBTILASE_ASP"/>
    <property type="match status" value="1"/>
</dbReference>
<evidence type="ECO:0000259" key="9">
    <source>
        <dbReference type="Pfam" id="PF18425"/>
    </source>
</evidence>
<dbReference type="PROSITE" id="PS00138">
    <property type="entry name" value="SUBTILASE_SER"/>
    <property type="match status" value="1"/>
</dbReference>
<feature type="domain" description="Csp protease B prodomain" evidence="9">
    <location>
        <begin position="4"/>
        <end position="91"/>
    </location>
</feature>
<dbReference type="GO" id="GO:0006508">
    <property type="term" value="P:proteolysis"/>
    <property type="evidence" value="ECO:0007669"/>
    <property type="project" value="UniProtKB-KW"/>
</dbReference>
<organism evidence="10 11">
    <name type="scientific">Candidatus Merdiplasma excrementigallinarum</name>
    <dbReference type="NCBI Taxonomy" id="2840864"/>
    <lineage>
        <taxon>Bacteria</taxon>
        <taxon>Bacillati</taxon>
        <taxon>Bacillota</taxon>
        <taxon>Clostridia</taxon>
        <taxon>Lachnospirales</taxon>
        <taxon>Lachnospiraceae</taxon>
        <taxon>Lachnospiraceae incertae sedis</taxon>
        <taxon>Candidatus Merdiplasma</taxon>
    </lineage>
</organism>
<dbReference type="PRINTS" id="PR00723">
    <property type="entry name" value="SUBTILISIN"/>
</dbReference>
<feature type="active site" description="Charge relay system" evidence="5 6">
    <location>
        <position position="146"/>
    </location>
</feature>
<dbReference type="InterPro" id="IPR036852">
    <property type="entry name" value="Peptidase_S8/S53_dom_sf"/>
</dbReference>
<comment type="similarity">
    <text evidence="1 6 7">Belongs to the peptidase S8 family.</text>
</comment>
<dbReference type="InterPro" id="IPR034045">
    <property type="entry name" value="Pep_S8_CspA-like"/>
</dbReference>
<feature type="domain" description="Peptidase S8/S53" evidence="8">
    <location>
        <begin position="474"/>
        <end position="596"/>
    </location>
</feature>
<dbReference type="PROSITE" id="PS51892">
    <property type="entry name" value="SUBTILASE"/>
    <property type="match status" value="1"/>
</dbReference>
<dbReference type="InterPro" id="IPR023827">
    <property type="entry name" value="Peptidase_S8_Asp-AS"/>
</dbReference>
<dbReference type="AlphaFoldDB" id="A0A9D1P0W6"/>
<evidence type="ECO:0000259" key="8">
    <source>
        <dbReference type="Pfam" id="PF00082"/>
    </source>
</evidence>
<sequence>MNSQKTENLLNLALDSTEEERKKSLNLQVGYDPGERTWELIIRYDQSGDTLPPELEQVVPLSYGYGIIRVPESEIEKLAALETVEYIEKPKRLFFSVNRGKTASCFLGVAGGTERSTPEGEIPDGRASSLTAKGLTGRGVIVAVLDSGVDYFHPDFRKEDGSTRILNLWDQTVSSGNPPAGFRQGTEFGQEEINRALEAGSRRAGYEIVPSQDGSGHGTQVLGIAAGNGNASGGKYAGGAPESDILAVKLGMPGETDFPSTTQLMQAVEYVIRKAYAYRKPVAVNLSFGNVYGSHSGTSLLETYLNQMAGTWKNVIVAGSGNEGAGKGHAAGRLTEEEVWITELAVAEFETVLNLQIWKNYTDEFEIALVHPAGFRAVLGADTAAAAAGLGPAGAGRYRLGTTELLVYYGVPSPYSVNQEIYLDFIPLGQYVDPGIWKIELTPRKLRDGQFDMWLPASEALNQDTGFLRPSPEVTLTIPSTAEKVVTVGAYNAYTMAYAPFSGRGDTRYPEKRKPDLAAPGVDITAPVPGGGYGTVTGTSFAAPFVTASAALLMQWGILEENDAYLYGEKVKAYLRRGARPLPGSDEYPNPRVGYGTLCLRDSFPLQRRTGR</sequence>